<comment type="caution">
    <text evidence="3">The sequence shown here is derived from an EMBL/GenBank/DDBJ whole genome shotgun (WGS) entry which is preliminary data.</text>
</comment>
<dbReference type="GO" id="GO:0032259">
    <property type="term" value="P:methylation"/>
    <property type="evidence" value="ECO:0007669"/>
    <property type="project" value="UniProtKB-KW"/>
</dbReference>
<keyword evidence="1 3" id="KW-0808">Transferase</keyword>
<dbReference type="Proteomes" id="UP000535020">
    <property type="component" value="Unassembled WGS sequence"/>
</dbReference>
<evidence type="ECO:0000256" key="1">
    <source>
        <dbReference type="ARBA" id="ARBA00022679"/>
    </source>
</evidence>
<accession>A0A7Y8Y054</accession>
<gene>
    <name evidence="3" type="ORF">HZF10_03395</name>
</gene>
<sequence>MDDLDMKGEQLRDTLDKIAGLNRKLGGNSLTLEGVKQLIKKIPMEQEIRIVDVGCGNGDMLRDLADFGDQTGRKFKLSGIDANEDTISYARKMSLHYPDISYSCQNIFHPDFEKNQCDIVICTLTLHHFSDSQIISLLKKFRKQSAIGIVINDLHRSAIAYRLFQLVCYVFGLGAMPTNDGLISILRGFKKSELRNFSRKLNFEKYSIRWKWAFRYQWIISTL</sequence>
<evidence type="ECO:0000313" key="3">
    <source>
        <dbReference type="EMBL" id="NYA69952.1"/>
    </source>
</evidence>
<dbReference type="Pfam" id="PF13649">
    <property type="entry name" value="Methyltransf_25"/>
    <property type="match status" value="1"/>
</dbReference>
<feature type="domain" description="Methyltransferase" evidence="2">
    <location>
        <begin position="50"/>
        <end position="142"/>
    </location>
</feature>
<dbReference type="EMBL" id="JACBJI010000001">
    <property type="protein sequence ID" value="NYA69952.1"/>
    <property type="molecule type" value="Genomic_DNA"/>
</dbReference>
<reference evidence="3 4" key="1">
    <citation type="submission" date="2020-07" db="EMBL/GenBank/DDBJ databases">
        <authorList>
            <person name="Sun Q."/>
        </authorList>
    </citation>
    <scope>NUCLEOTIDE SEQUENCE [LARGE SCALE GENOMIC DNA]</scope>
    <source>
        <strain evidence="3 4">MAH-1</strain>
    </source>
</reference>
<evidence type="ECO:0000259" key="2">
    <source>
        <dbReference type="Pfam" id="PF13649"/>
    </source>
</evidence>
<dbReference type="Gene3D" id="3.40.50.150">
    <property type="entry name" value="Vaccinia Virus protein VP39"/>
    <property type="match status" value="1"/>
</dbReference>
<protein>
    <submittedName>
        <fullName evidence="3">Methyltransferase domain-containing protein</fullName>
    </submittedName>
</protein>
<dbReference type="SUPFAM" id="SSF53335">
    <property type="entry name" value="S-adenosyl-L-methionine-dependent methyltransferases"/>
    <property type="match status" value="1"/>
</dbReference>
<dbReference type="InterPro" id="IPR029063">
    <property type="entry name" value="SAM-dependent_MTases_sf"/>
</dbReference>
<organism evidence="3 4">
    <name type="scientific">Flavobacterium agri</name>
    <dbReference type="NCBI Taxonomy" id="2743471"/>
    <lineage>
        <taxon>Bacteria</taxon>
        <taxon>Pseudomonadati</taxon>
        <taxon>Bacteroidota</taxon>
        <taxon>Flavobacteriia</taxon>
        <taxon>Flavobacteriales</taxon>
        <taxon>Flavobacteriaceae</taxon>
        <taxon>Flavobacterium</taxon>
    </lineage>
</organism>
<dbReference type="AlphaFoldDB" id="A0A7Y8Y054"/>
<dbReference type="CDD" id="cd02440">
    <property type="entry name" value="AdoMet_MTases"/>
    <property type="match status" value="1"/>
</dbReference>
<keyword evidence="3" id="KW-0489">Methyltransferase</keyword>
<name>A0A7Y8Y054_9FLAO</name>
<dbReference type="PANTHER" id="PTHR43861">
    <property type="entry name" value="TRANS-ACONITATE 2-METHYLTRANSFERASE-RELATED"/>
    <property type="match status" value="1"/>
</dbReference>
<proteinExistence type="predicted"/>
<keyword evidence="4" id="KW-1185">Reference proteome</keyword>
<evidence type="ECO:0000313" key="4">
    <source>
        <dbReference type="Proteomes" id="UP000535020"/>
    </source>
</evidence>
<dbReference type="GO" id="GO:0008168">
    <property type="term" value="F:methyltransferase activity"/>
    <property type="evidence" value="ECO:0007669"/>
    <property type="project" value="UniProtKB-KW"/>
</dbReference>
<dbReference type="InterPro" id="IPR041698">
    <property type="entry name" value="Methyltransf_25"/>
</dbReference>